<keyword evidence="3" id="KW-1185">Reference proteome</keyword>
<protein>
    <submittedName>
        <fullName evidence="2">Uncharacterized protein</fullName>
    </submittedName>
</protein>
<feature type="non-terminal residue" evidence="2">
    <location>
        <position position="52"/>
    </location>
</feature>
<dbReference type="Proteomes" id="UP001295444">
    <property type="component" value="Chromosome 03"/>
</dbReference>
<organism evidence="2 3">
    <name type="scientific">Pelobates cultripes</name>
    <name type="common">Western spadefoot toad</name>
    <dbReference type="NCBI Taxonomy" id="61616"/>
    <lineage>
        <taxon>Eukaryota</taxon>
        <taxon>Metazoa</taxon>
        <taxon>Chordata</taxon>
        <taxon>Craniata</taxon>
        <taxon>Vertebrata</taxon>
        <taxon>Euteleostomi</taxon>
        <taxon>Amphibia</taxon>
        <taxon>Batrachia</taxon>
        <taxon>Anura</taxon>
        <taxon>Pelobatoidea</taxon>
        <taxon>Pelobatidae</taxon>
        <taxon>Pelobates</taxon>
    </lineage>
</organism>
<name>A0AAD1RRV2_PELCU</name>
<feature type="non-terminal residue" evidence="2">
    <location>
        <position position="1"/>
    </location>
</feature>
<dbReference type="EMBL" id="OW240914">
    <property type="protein sequence ID" value="CAH2276990.1"/>
    <property type="molecule type" value="Genomic_DNA"/>
</dbReference>
<accession>A0AAD1RRV2</accession>
<reference evidence="2" key="1">
    <citation type="submission" date="2022-03" db="EMBL/GenBank/DDBJ databases">
        <authorList>
            <person name="Alioto T."/>
            <person name="Alioto T."/>
            <person name="Gomez Garrido J."/>
        </authorList>
    </citation>
    <scope>NUCLEOTIDE SEQUENCE</scope>
</reference>
<evidence type="ECO:0000313" key="2">
    <source>
        <dbReference type="EMBL" id="CAH2276990.1"/>
    </source>
</evidence>
<evidence type="ECO:0000313" key="3">
    <source>
        <dbReference type="Proteomes" id="UP001295444"/>
    </source>
</evidence>
<evidence type="ECO:0000256" key="1">
    <source>
        <dbReference type="SAM" id="MobiDB-lite"/>
    </source>
</evidence>
<gene>
    <name evidence="2" type="ORF">PECUL_23A052970</name>
</gene>
<dbReference type="AlphaFoldDB" id="A0AAD1RRV2"/>
<proteinExistence type="predicted"/>
<feature type="region of interest" description="Disordered" evidence="1">
    <location>
        <begin position="18"/>
        <end position="52"/>
    </location>
</feature>
<sequence length="52" mass="5683">TGRYRGAAFTGYRPQKIIGIREPPDHTTDSCSPTGDPSGDVDLFPYADELLQ</sequence>